<dbReference type="PANTHER" id="PTHR31591">
    <property type="entry name" value="UPF0613 PROTEIN PB24D3.06C"/>
    <property type="match status" value="1"/>
</dbReference>
<dbReference type="GO" id="GO:0016787">
    <property type="term" value="F:hydrolase activity"/>
    <property type="evidence" value="ECO:0007669"/>
    <property type="project" value="UniProtKB-KW"/>
</dbReference>
<dbReference type="Pfam" id="PF08538">
    <property type="entry name" value="DUF1749"/>
    <property type="match status" value="1"/>
</dbReference>
<dbReference type="EMBL" id="CP031043">
    <property type="protein sequence ID" value="QDZ23332.1"/>
    <property type="molecule type" value="Genomic_DNA"/>
</dbReference>
<evidence type="ECO:0000313" key="1">
    <source>
        <dbReference type="EMBL" id="QDZ23332.1"/>
    </source>
</evidence>
<name>A0A5B8MV10_9CHLO</name>
<proteinExistence type="predicted"/>
<evidence type="ECO:0000313" key="2">
    <source>
        <dbReference type="Proteomes" id="UP000316726"/>
    </source>
</evidence>
<keyword evidence="1" id="KW-0378">Hydrolase</keyword>
<organism evidence="1 2">
    <name type="scientific">Chloropicon primus</name>
    <dbReference type="NCBI Taxonomy" id="1764295"/>
    <lineage>
        <taxon>Eukaryota</taxon>
        <taxon>Viridiplantae</taxon>
        <taxon>Chlorophyta</taxon>
        <taxon>Chloropicophyceae</taxon>
        <taxon>Chloropicales</taxon>
        <taxon>Chloropicaceae</taxon>
        <taxon>Chloropicon</taxon>
    </lineage>
</organism>
<dbReference type="Gene3D" id="3.40.50.1820">
    <property type="entry name" value="alpha/beta hydrolase"/>
    <property type="match status" value="1"/>
</dbReference>
<keyword evidence="2" id="KW-1185">Reference proteome</keyword>
<reference evidence="1 2" key="1">
    <citation type="submission" date="2018-07" db="EMBL/GenBank/DDBJ databases">
        <title>The complete nuclear genome of the prasinophyte Chloropicon primus (CCMP1205).</title>
        <authorList>
            <person name="Pombert J.-F."/>
            <person name="Otis C."/>
            <person name="Turmel M."/>
            <person name="Lemieux C."/>
        </authorList>
    </citation>
    <scope>NUCLEOTIDE SEQUENCE [LARGE SCALE GENOMIC DNA]</scope>
    <source>
        <strain evidence="1 2">CCMP1205</strain>
    </source>
</reference>
<dbReference type="AlphaFoldDB" id="A0A5B8MV10"/>
<gene>
    <name evidence="1" type="ORF">A3770_10p58500</name>
</gene>
<dbReference type="PANTHER" id="PTHR31591:SF1">
    <property type="entry name" value="UPF0613 PROTEIN PB24D3.06C"/>
    <property type="match status" value="1"/>
</dbReference>
<dbReference type="SUPFAM" id="SSF53474">
    <property type="entry name" value="alpha/beta-Hydrolases"/>
    <property type="match status" value="1"/>
</dbReference>
<sequence>MRALDGTLFKYGPKSANVAFRYGKNDKVAIVVGGLTDGLFATSYVDPLCRELDGLGISTVQTLLTSSHQGYGVCSLDEDAGELADLVSALQRESDPPVSRYGVIGHSTGCQDAVRFCLRGGKPDFVVLQAPVSDRESLGMHGQTEKNIKLAEDLVAQSGGQEVLMPLSTQEDGSPITARRFLSLAAKGGDDEAFSSDLTDTELKNLLGHMDGVPTLVLQSGADEYIPHSEVDAVGQAKRLAAAMGSRARSIVIEGGSHALEDHTDEAVSTIKSFIMEVMLP</sequence>
<dbReference type="OrthoDB" id="10034502at2759"/>
<protein>
    <submittedName>
        <fullName evidence="1">Alpha/beta-hydrolase</fullName>
    </submittedName>
</protein>
<accession>A0A5B8MV10</accession>
<dbReference type="InterPro" id="IPR013744">
    <property type="entry name" value="SidJ"/>
</dbReference>
<dbReference type="Proteomes" id="UP000316726">
    <property type="component" value="Chromosome 10"/>
</dbReference>
<dbReference type="InterPro" id="IPR029058">
    <property type="entry name" value="AB_hydrolase_fold"/>
</dbReference>